<sequence length="138" mass="15974">MALALRQFQQAGQQFSYHHLCHGRREIRLLDLLPGLPLQPIECELRVVALDDKPEYEALSYVWGDPTRLTTVSLLGVPFRITKSLESALRRLRNPTKTRTLWVDAICINQSNDTERTEQMGRMREIFSQTTECAIWFG</sequence>
<dbReference type="PANTHER" id="PTHR24148">
    <property type="entry name" value="ANKYRIN REPEAT DOMAIN-CONTAINING PROTEIN 39 HOMOLOG-RELATED"/>
    <property type="match status" value="1"/>
</dbReference>
<evidence type="ECO:0000259" key="1">
    <source>
        <dbReference type="Pfam" id="PF06985"/>
    </source>
</evidence>
<proteinExistence type="predicted"/>
<gene>
    <name evidence="2" type="ORF">BU16DRAFT_451146</name>
</gene>
<protein>
    <submittedName>
        <fullName evidence="2">HET-domain-containing protein</fullName>
    </submittedName>
</protein>
<evidence type="ECO:0000313" key="3">
    <source>
        <dbReference type="Proteomes" id="UP000799750"/>
    </source>
</evidence>
<dbReference type="Pfam" id="PF06985">
    <property type="entry name" value="HET"/>
    <property type="match status" value="1"/>
</dbReference>
<feature type="non-terminal residue" evidence="2">
    <location>
        <position position="138"/>
    </location>
</feature>
<dbReference type="InterPro" id="IPR010730">
    <property type="entry name" value="HET"/>
</dbReference>
<evidence type="ECO:0000313" key="2">
    <source>
        <dbReference type="EMBL" id="KAF2501370.1"/>
    </source>
</evidence>
<dbReference type="Proteomes" id="UP000799750">
    <property type="component" value="Unassembled WGS sequence"/>
</dbReference>
<dbReference type="PANTHER" id="PTHR24148:SF82">
    <property type="entry name" value="HETEROKARYON INCOMPATIBILITY DOMAIN-CONTAINING PROTEIN"/>
    <property type="match status" value="1"/>
</dbReference>
<name>A0A6A6RCB3_9PEZI</name>
<dbReference type="AlphaFoldDB" id="A0A6A6RCB3"/>
<feature type="domain" description="Heterokaryon incompatibility" evidence="1">
    <location>
        <begin position="56"/>
        <end position="137"/>
    </location>
</feature>
<organism evidence="2 3">
    <name type="scientific">Lophium mytilinum</name>
    <dbReference type="NCBI Taxonomy" id="390894"/>
    <lineage>
        <taxon>Eukaryota</taxon>
        <taxon>Fungi</taxon>
        <taxon>Dikarya</taxon>
        <taxon>Ascomycota</taxon>
        <taxon>Pezizomycotina</taxon>
        <taxon>Dothideomycetes</taxon>
        <taxon>Pleosporomycetidae</taxon>
        <taxon>Mytilinidiales</taxon>
        <taxon>Mytilinidiaceae</taxon>
        <taxon>Lophium</taxon>
    </lineage>
</organism>
<keyword evidence="3" id="KW-1185">Reference proteome</keyword>
<reference evidence="2" key="1">
    <citation type="journal article" date="2020" name="Stud. Mycol.">
        <title>101 Dothideomycetes genomes: a test case for predicting lifestyles and emergence of pathogens.</title>
        <authorList>
            <person name="Haridas S."/>
            <person name="Albert R."/>
            <person name="Binder M."/>
            <person name="Bloem J."/>
            <person name="Labutti K."/>
            <person name="Salamov A."/>
            <person name="Andreopoulos B."/>
            <person name="Baker S."/>
            <person name="Barry K."/>
            <person name="Bills G."/>
            <person name="Bluhm B."/>
            <person name="Cannon C."/>
            <person name="Castanera R."/>
            <person name="Culley D."/>
            <person name="Daum C."/>
            <person name="Ezra D."/>
            <person name="Gonzalez J."/>
            <person name="Henrissat B."/>
            <person name="Kuo A."/>
            <person name="Liang C."/>
            <person name="Lipzen A."/>
            <person name="Lutzoni F."/>
            <person name="Magnuson J."/>
            <person name="Mondo S."/>
            <person name="Nolan M."/>
            <person name="Ohm R."/>
            <person name="Pangilinan J."/>
            <person name="Park H.-J."/>
            <person name="Ramirez L."/>
            <person name="Alfaro M."/>
            <person name="Sun H."/>
            <person name="Tritt A."/>
            <person name="Yoshinaga Y."/>
            <person name="Zwiers L.-H."/>
            <person name="Turgeon B."/>
            <person name="Goodwin S."/>
            <person name="Spatafora J."/>
            <person name="Crous P."/>
            <person name="Grigoriev I."/>
        </authorList>
    </citation>
    <scope>NUCLEOTIDE SEQUENCE</scope>
    <source>
        <strain evidence="2">CBS 269.34</strain>
    </source>
</reference>
<dbReference type="EMBL" id="MU004182">
    <property type="protein sequence ID" value="KAF2501370.1"/>
    <property type="molecule type" value="Genomic_DNA"/>
</dbReference>
<accession>A0A6A6RCB3</accession>
<dbReference type="InterPro" id="IPR052895">
    <property type="entry name" value="HetReg/Transcr_Mod"/>
</dbReference>
<dbReference type="OrthoDB" id="2157530at2759"/>